<comment type="caution">
    <text evidence="2">The sequence shown here is derived from an EMBL/GenBank/DDBJ whole genome shotgun (WGS) entry which is preliminary data.</text>
</comment>
<feature type="region of interest" description="Disordered" evidence="1">
    <location>
        <begin position="26"/>
        <end position="51"/>
    </location>
</feature>
<sequence>MKKKQTNLTNYFAPVPAASPTIAMFPSLSSSQTPSSSSSLSSSSLPVPAKRWKGKERADGLVSIEEDNDKDLMIAIAASRQSLRAYELGGGNILTFDSKAPRRLLLFLF</sequence>
<gene>
    <name evidence="2" type="ORF">HK100_012561</name>
</gene>
<evidence type="ECO:0000313" key="3">
    <source>
        <dbReference type="Proteomes" id="UP001211907"/>
    </source>
</evidence>
<dbReference type="Proteomes" id="UP001211907">
    <property type="component" value="Unassembled WGS sequence"/>
</dbReference>
<keyword evidence="3" id="KW-1185">Reference proteome</keyword>
<organism evidence="2 3">
    <name type="scientific">Physocladia obscura</name>
    <dbReference type="NCBI Taxonomy" id="109957"/>
    <lineage>
        <taxon>Eukaryota</taxon>
        <taxon>Fungi</taxon>
        <taxon>Fungi incertae sedis</taxon>
        <taxon>Chytridiomycota</taxon>
        <taxon>Chytridiomycota incertae sedis</taxon>
        <taxon>Chytridiomycetes</taxon>
        <taxon>Chytridiales</taxon>
        <taxon>Chytriomycetaceae</taxon>
        <taxon>Physocladia</taxon>
    </lineage>
</organism>
<dbReference type="EMBL" id="JADGJH010000918">
    <property type="protein sequence ID" value="KAJ3120998.1"/>
    <property type="molecule type" value="Genomic_DNA"/>
</dbReference>
<proteinExistence type="predicted"/>
<protein>
    <submittedName>
        <fullName evidence="2">Uncharacterized protein</fullName>
    </submittedName>
</protein>
<reference evidence="2" key="1">
    <citation type="submission" date="2020-05" db="EMBL/GenBank/DDBJ databases">
        <title>Phylogenomic resolution of chytrid fungi.</title>
        <authorList>
            <person name="Stajich J.E."/>
            <person name="Amses K."/>
            <person name="Simmons R."/>
            <person name="Seto K."/>
            <person name="Myers J."/>
            <person name="Bonds A."/>
            <person name="Quandt C.A."/>
            <person name="Barry K."/>
            <person name="Liu P."/>
            <person name="Grigoriev I."/>
            <person name="Longcore J.E."/>
            <person name="James T.Y."/>
        </authorList>
    </citation>
    <scope>NUCLEOTIDE SEQUENCE</scope>
    <source>
        <strain evidence="2">JEL0513</strain>
    </source>
</reference>
<name>A0AAD5SZP1_9FUNG</name>
<evidence type="ECO:0000256" key="1">
    <source>
        <dbReference type="SAM" id="MobiDB-lite"/>
    </source>
</evidence>
<dbReference type="AlphaFoldDB" id="A0AAD5SZP1"/>
<accession>A0AAD5SZP1</accession>
<evidence type="ECO:0000313" key="2">
    <source>
        <dbReference type="EMBL" id="KAJ3120998.1"/>
    </source>
</evidence>
<feature type="compositionally biased region" description="Low complexity" evidence="1">
    <location>
        <begin position="26"/>
        <end position="46"/>
    </location>
</feature>